<gene>
    <name evidence="1" type="ORF">DT065_11460</name>
</gene>
<name>A0A345C046_9BACI</name>
<organism evidence="1 2">
    <name type="scientific">Salicibibacter kimchii</name>
    <dbReference type="NCBI Taxonomy" id="2099786"/>
    <lineage>
        <taxon>Bacteria</taxon>
        <taxon>Bacillati</taxon>
        <taxon>Bacillota</taxon>
        <taxon>Bacilli</taxon>
        <taxon>Bacillales</taxon>
        <taxon>Bacillaceae</taxon>
        <taxon>Salicibibacter</taxon>
    </lineage>
</organism>
<dbReference type="AlphaFoldDB" id="A0A345C046"/>
<evidence type="ECO:0000313" key="2">
    <source>
        <dbReference type="Proteomes" id="UP000252100"/>
    </source>
</evidence>
<keyword evidence="2" id="KW-1185">Reference proteome</keyword>
<dbReference type="Proteomes" id="UP000252100">
    <property type="component" value="Chromosome"/>
</dbReference>
<dbReference type="KEGG" id="rue:DT065_11460"/>
<reference evidence="1 2" key="1">
    <citation type="journal article" date="2018" name="J. Microbiol.">
        <title>Salicibibacter kimchii gen. nov., sp. nov., a moderately halophilic and alkalitolerant bacterium in the family Bacillaceae, isolated from kimchi.</title>
        <authorList>
            <person name="Jang J.Y."/>
            <person name="Oh Y.J."/>
            <person name="Lim S.K."/>
            <person name="Park H.K."/>
            <person name="Lee C."/>
            <person name="Kim J.Y."/>
            <person name="Lee M.A."/>
            <person name="Choi H.J."/>
        </authorList>
    </citation>
    <scope>NUCLEOTIDE SEQUENCE [LARGE SCALE GENOMIC DNA]</scope>
    <source>
        <strain evidence="1 2">NKC1-1</strain>
    </source>
</reference>
<sequence length="62" mass="6879">MGISGIDLLNVLRLCFDKGMDARSKANGLERQGGDPKIQPMCASGVLKKFLPYSRTLERRPE</sequence>
<accession>A0A345C046</accession>
<protein>
    <submittedName>
        <fullName evidence="1">Uncharacterized protein</fullName>
    </submittedName>
</protein>
<proteinExistence type="predicted"/>
<dbReference type="EMBL" id="CP031092">
    <property type="protein sequence ID" value="AXF56577.1"/>
    <property type="molecule type" value="Genomic_DNA"/>
</dbReference>
<evidence type="ECO:0000313" key="1">
    <source>
        <dbReference type="EMBL" id="AXF56577.1"/>
    </source>
</evidence>